<gene>
    <name evidence="1" type="ORF">HU760_013595</name>
</gene>
<comment type="caution">
    <text evidence="1">The sequence shown here is derived from an EMBL/GenBank/DDBJ whole genome shotgun (WGS) entry which is preliminary data.</text>
</comment>
<sequence length="186" mass="20937">MFECLTLSSTGVNFKNCKKFLMVMFAWVISSDVLASSAVMKTESIRSLQLTVQLPEQLNVMPEDMAKIKYPSERRPQVIYGNENGTVSFGISKLKKPELVQIDEVKDGLMEMMSNLEPQASPVTVDGHKGWIIQFTTKGLDANILNMQLYLMTNENLVIATFNMTVEKLSEFQALGEKTLRSIVFN</sequence>
<evidence type="ECO:0008006" key="3">
    <source>
        <dbReference type="Google" id="ProtNLM"/>
    </source>
</evidence>
<proteinExistence type="predicted"/>
<dbReference type="Proteomes" id="UP000609530">
    <property type="component" value="Unassembled WGS sequence"/>
</dbReference>
<reference evidence="1 2" key="1">
    <citation type="journal article" date="2020" name="Microorganisms">
        <title>Reliable Identification of Environmental Pseudomonas Isolates Using the rpoD Gene.</title>
        <authorList>
            <consortium name="The Broad Institute Genome Sequencing Platform"/>
            <person name="Girard L."/>
            <person name="Lood C."/>
            <person name="Rokni-Zadeh H."/>
            <person name="van Noort V."/>
            <person name="Lavigne R."/>
            <person name="De Mot R."/>
        </authorList>
    </citation>
    <scope>NUCLEOTIDE SEQUENCE [LARGE SCALE GENOMIC DNA]</scope>
    <source>
        <strain evidence="1 2">RD9SR1</strain>
    </source>
</reference>
<organism evidence="1 2">
    <name type="scientific">Pseudomonas oryzicola</name>
    <dbReference type="NCBI Taxonomy" id="485876"/>
    <lineage>
        <taxon>Bacteria</taxon>
        <taxon>Pseudomonadati</taxon>
        <taxon>Pseudomonadota</taxon>
        <taxon>Gammaproteobacteria</taxon>
        <taxon>Pseudomonadales</taxon>
        <taxon>Pseudomonadaceae</taxon>
        <taxon>Pseudomonas</taxon>
    </lineage>
</organism>
<dbReference type="RefSeq" id="WP_186674065.1">
    <property type="nucleotide sequence ID" value="NZ_JABWRZ020000001.1"/>
</dbReference>
<accession>A0ABS6QBT8</accession>
<keyword evidence="2" id="KW-1185">Reference proteome</keyword>
<dbReference type="EMBL" id="JABWRZ020000001">
    <property type="protein sequence ID" value="MBV4491624.1"/>
    <property type="molecule type" value="Genomic_DNA"/>
</dbReference>
<protein>
    <recommendedName>
        <fullName evidence="3">DUF1795 domain-containing protein</fullName>
    </recommendedName>
</protein>
<name>A0ABS6QBT8_9PSED</name>
<evidence type="ECO:0000313" key="2">
    <source>
        <dbReference type="Proteomes" id="UP000609530"/>
    </source>
</evidence>
<evidence type="ECO:0000313" key="1">
    <source>
        <dbReference type="EMBL" id="MBV4491624.1"/>
    </source>
</evidence>